<reference evidence="1" key="1">
    <citation type="submission" date="2020-05" db="EMBL/GenBank/DDBJ databases">
        <title>Large-scale comparative analyses of tick genomes elucidate their genetic diversity and vector capacities.</title>
        <authorList>
            <person name="Jia N."/>
            <person name="Wang J."/>
            <person name="Shi W."/>
            <person name="Du L."/>
            <person name="Sun Y."/>
            <person name="Zhan W."/>
            <person name="Jiang J."/>
            <person name="Wang Q."/>
            <person name="Zhang B."/>
            <person name="Ji P."/>
            <person name="Sakyi L.B."/>
            <person name="Cui X."/>
            <person name="Yuan T."/>
            <person name="Jiang B."/>
            <person name="Yang W."/>
            <person name="Lam T.T.-Y."/>
            <person name="Chang Q."/>
            <person name="Ding S."/>
            <person name="Wang X."/>
            <person name="Zhu J."/>
            <person name="Ruan X."/>
            <person name="Zhao L."/>
            <person name="Wei J."/>
            <person name="Que T."/>
            <person name="Du C."/>
            <person name="Cheng J."/>
            <person name="Dai P."/>
            <person name="Han X."/>
            <person name="Huang E."/>
            <person name="Gao Y."/>
            <person name="Liu J."/>
            <person name="Shao H."/>
            <person name="Ye R."/>
            <person name="Li L."/>
            <person name="Wei W."/>
            <person name="Wang X."/>
            <person name="Wang C."/>
            <person name="Yang T."/>
            <person name="Huo Q."/>
            <person name="Li W."/>
            <person name="Guo W."/>
            <person name="Chen H."/>
            <person name="Zhou L."/>
            <person name="Ni X."/>
            <person name="Tian J."/>
            <person name="Zhou Y."/>
            <person name="Sheng Y."/>
            <person name="Liu T."/>
            <person name="Pan Y."/>
            <person name="Xia L."/>
            <person name="Li J."/>
            <person name="Zhao F."/>
            <person name="Cao W."/>
        </authorList>
    </citation>
    <scope>NUCLEOTIDE SEQUENCE</scope>
    <source>
        <strain evidence="1">Hyas-2018</strain>
    </source>
</reference>
<organism evidence="1 2">
    <name type="scientific">Hyalomma asiaticum</name>
    <name type="common">Tick</name>
    <dbReference type="NCBI Taxonomy" id="266040"/>
    <lineage>
        <taxon>Eukaryota</taxon>
        <taxon>Metazoa</taxon>
        <taxon>Ecdysozoa</taxon>
        <taxon>Arthropoda</taxon>
        <taxon>Chelicerata</taxon>
        <taxon>Arachnida</taxon>
        <taxon>Acari</taxon>
        <taxon>Parasitiformes</taxon>
        <taxon>Ixodida</taxon>
        <taxon>Ixodoidea</taxon>
        <taxon>Ixodidae</taxon>
        <taxon>Hyalomminae</taxon>
        <taxon>Hyalomma</taxon>
    </lineage>
</organism>
<keyword evidence="2" id="KW-1185">Reference proteome</keyword>
<gene>
    <name evidence="1" type="ORF">HPB50_014464</name>
</gene>
<evidence type="ECO:0000313" key="2">
    <source>
        <dbReference type="Proteomes" id="UP000821845"/>
    </source>
</evidence>
<comment type="caution">
    <text evidence="1">The sequence shown here is derived from an EMBL/GenBank/DDBJ whole genome shotgun (WGS) entry which is preliminary data.</text>
</comment>
<name>A0ACB7T2K9_HYAAI</name>
<dbReference type="Proteomes" id="UP000821845">
    <property type="component" value="Chromosome 11"/>
</dbReference>
<protein>
    <submittedName>
        <fullName evidence="1">Uncharacterized protein</fullName>
    </submittedName>
</protein>
<evidence type="ECO:0000313" key="1">
    <source>
        <dbReference type="EMBL" id="KAH6941165.1"/>
    </source>
</evidence>
<sequence>MALNPPRFGAAAAVPPLGGLQPIRAPQPFGVLQPLGGVRPFGGAQPFGAFAPFNGQNEGEPIFQVVFDFGHPPLGRGRGNPQLLPATGDNSSSMLALRNRKRTAERKSQVGQSLRPPDWKTLPLPSFRKDFYREHTRTAQRPSEEVEAYRNANEITVTGCGAPKPILRVEEAGFSESVTKAIEVLNPCGSSPTPLQAQCWPVALCGRDVVAEVGTPSNGKSLAYLVPAVVHVQHQTSTLGRGSPKVLVLTATRELAHQVRVAVGELTERSAIRAMCLVSGEPKQPQLKQLEEGADICIATPGRLIAFMEECKVNLRRCTFLAIDELDNMLTMGLGDYVRTIAYNIRPDRQTFALTASGTKESLELAQELTKDSIIVRVGTAIQKCHKRRVQHIVFVCDEAEKENELVKLLRDVLNDEDDKAVVFVERKQTVEDLASTLCLQGWKAAGIHGNKTEQERRWALDALRSGNVSILVATDLVARATGLCKVRIVVSYDYPSNPAEYPRRFEHAVRPDGSGTKCTFLGPDECAHAKELVRFLRENKQPLPPQLRKVANKATRK</sequence>
<proteinExistence type="predicted"/>
<dbReference type="EMBL" id="CM023491">
    <property type="protein sequence ID" value="KAH6941165.1"/>
    <property type="molecule type" value="Genomic_DNA"/>
</dbReference>
<accession>A0ACB7T2K9</accession>